<name>A0A382XTQ8_9ZZZZ</name>
<sequence>MGRCVIDLKARTILSQQKYITVVIGRFTWLFKRKGGHLFLLLR</sequence>
<protein>
    <submittedName>
        <fullName evidence="1">Uncharacterized protein</fullName>
    </submittedName>
</protein>
<proteinExistence type="predicted"/>
<accession>A0A382XTQ8</accession>
<feature type="non-terminal residue" evidence="1">
    <location>
        <position position="43"/>
    </location>
</feature>
<organism evidence="1">
    <name type="scientific">marine metagenome</name>
    <dbReference type="NCBI Taxonomy" id="408172"/>
    <lineage>
        <taxon>unclassified sequences</taxon>
        <taxon>metagenomes</taxon>
        <taxon>ecological metagenomes</taxon>
    </lineage>
</organism>
<gene>
    <name evidence="1" type="ORF">METZ01_LOCUS427366</name>
</gene>
<evidence type="ECO:0000313" key="1">
    <source>
        <dbReference type="EMBL" id="SVD74512.1"/>
    </source>
</evidence>
<reference evidence="1" key="1">
    <citation type="submission" date="2018-05" db="EMBL/GenBank/DDBJ databases">
        <authorList>
            <person name="Lanie J.A."/>
            <person name="Ng W.-L."/>
            <person name="Kazmierczak K.M."/>
            <person name="Andrzejewski T.M."/>
            <person name="Davidsen T.M."/>
            <person name="Wayne K.J."/>
            <person name="Tettelin H."/>
            <person name="Glass J.I."/>
            <person name="Rusch D."/>
            <person name="Podicherti R."/>
            <person name="Tsui H.-C.T."/>
            <person name="Winkler M.E."/>
        </authorList>
    </citation>
    <scope>NUCLEOTIDE SEQUENCE</scope>
</reference>
<dbReference type="EMBL" id="UINC01170461">
    <property type="protein sequence ID" value="SVD74512.1"/>
    <property type="molecule type" value="Genomic_DNA"/>
</dbReference>
<dbReference type="AlphaFoldDB" id="A0A382XTQ8"/>